<reference evidence="1" key="1">
    <citation type="journal article" date="2012" name="Proc. Natl. Acad. Sci. U.S.A.">
        <title>Antigenic diversity is generated by distinct evolutionary mechanisms in African trypanosome species.</title>
        <authorList>
            <person name="Jackson A.P."/>
            <person name="Berry A."/>
            <person name="Aslett M."/>
            <person name="Allison H.C."/>
            <person name="Burton P."/>
            <person name="Vavrova-Anderson J."/>
            <person name="Brown R."/>
            <person name="Browne H."/>
            <person name="Corton N."/>
            <person name="Hauser H."/>
            <person name="Gamble J."/>
            <person name="Gilderthorp R."/>
            <person name="Marcello L."/>
            <person name="McQuillan J."/>
            <person name="Otto T.D."/>
            <person name="Quail M.A."/>
            <person name="Sanders M.J."/>
            <person name="van Tonder A."/>
            <person name="Ginger M.L."/>
            <person name="Field M.C."/>
            <person name="Barry J.D."/>
            <person name="Hertz-Fowler C."/>
            <person name="Berriman M."/>
        </authorList>
    </citation>
    <scope>NUCLEOTIDE SEQUENCE</scope>
    <source>
        <strain evidence="1">Y486</strain>
    </source>
</reference>
<dbReference type="VEuPathDB" id="TriTrypDB:TvY486_1000300"/>
<dbReference type="EMBL" id="HE573026">
    <property type="protein sequence ID" value="CCC50976.1"/>
    <property type="molecule type" value="Genomic_DNA"/>
</dbReference>
<evidence type="ECO:0008006" key="2">
    <source>
        <dbReference type="Google" id="ProtNLM"/>
    </source>
</evidence>
<dbReference type="OMA" id="NLRDQWQ"/>
<accession>G0U528</accession>
<protein>
    <recommendedName>
        <fullName evidence="2">EF-hand domain-containing protein</fullName>
    </recommendedName>
</protein>
<dbReference type="AlphaFoldDB" id="G0U528"/>
<proteinExistence type="predicted"/>
<gene>
    <name evidence="1" type="ORF">TVY486_1000300</name>
</gene>
<sequence length="318" mass="36066">MFSQEPPPPRFVMNVNTGKWKKQVVTLKPKPRTSVQHIQNSLDHVLHHAMYFSKPKQNSDGKGQRAPVDVAKQIEAFELRRQGGLRRLNSISPSAHLNTNPICGLLCGVPLYDIFDAFAQIKKDEFEQLELRQQRQPREQQESEQQEQGMGCEEWPSVRITVNDLYVVCSALVRVLVSESYLRSMFYMLPTYQEDETVEFSSFFSFLVEQAFHPELDRNVDALFSAFDPNKTGLISAATLTAPVFLAFAELNLFGNLRGEWERMAATLEVTNGVDLRVVNNVRLLTPAATRAVFCASKLLYRAIEAVDLDGSHLKRTS</sequence>
<dbReference type="Gene3D" id="1.10.238.10">
    <property type="entry name" value="EF-hand"/>
    <property type="match status" value="1"/>
</dbReference>
<evidence type="ECO:0000313" key="1">
    <source>
        <dbReference type="EMBL" id="CCC50976.1"/>
    </source>
</evidence>
<dbReference type="InterPro" id="IPR011992">
    <property type="entry name" value="EF-hand-dom_pair"/>
</dbReference>
<organism evidence="1">
    <name type="scientific">Trypanosoma vivax (strain Y486)</name>
    <dbReference type="NCBI Taxonomy" id="1055687"/>
    <lineage>
        <taxon>Eukaryota</taxon>
        <taxon>Discoba</taxon>
        <taxon>Euglenozoa</taxon>
        <taxon>Kinetoplastea</taxon>
        <taxon>Metakinetoplastina</taxon>
        <taxon>Trypanosomatida</taxon>
        <taxon>Trypanosomatidae</taxon>
        <taxon>Trypanosoma</taxon>
        <taxon>Duttonella</taxon>
    </lineage>
</organism>
<name>G0U528_TRYVY</name>
<dbReference type="SUPFAM" id="SSF47473">
    <property type="entry name" value="EF-hand"/>
    <property type="match status" value="1"/>
</dbReference>